<dbReference type="EMBL" id="OX365700">
    <property type="protein sequence ID" value="CAI4032452.1"/>
    <property type="molecule type" value="Genomic_DNA"/>
</dbReference>
<accession>A0AA86N0H5</accession>
<dbReference type="GO" id="GO:0006935">
    <property type="term" value="P:chemotaxis"/>
    <property type="evidence" value="ECO:0007669"/>
    <property type="project" value="InterPro"/>
</dbReference>
<dbReference type="InterPro" id="IPR002545">
    <property type="entry name" value="CheW-lke_dom"/>
</dbReference>
<evidence type="ECO:0000313" key="2">
    <source>
        <dbReference type="EMBL" id="CAI4032452.1"/>
    </source>
</evidence>
<dbReference type="RefSeq" id="WP_289269174.1">
    <property type="nucleotide sequence ID" value="NZ_OX365700.1"/>
</dbReference>
<organism evidence="2 3">
    <name type="scientific">Nitrospira tepida</name>
    <dbReference type="NCBI Taxonomy" id="2973512"/>
    <lineage>
        <taxon>Bacteria</taxon>
        <taxon>Pseudomonadati</taxon>
        <taxon>Nitrospirota</taxon>
        <taxon>Nitrospiria</taxon>
        <taxon>Nitrospirales</taxon>
        <taxon>Nitrospiraceae</taxon>
        <taxon>Nitrospira</taxon>
    </lineage>
</organism>
<keyword evidence="3" id="KW-1185">Reference proteome</keyword>
<evidence type="ECO:0000259" key="1">
    <source>
        <dbReference type="Pfam" id="PF01584"/>
    </source>
</evidence>
<dbReference type="Pfam" id="PF01584">
    <property type="entry name" value="CheW"/>
    <property type="match status" value="1"/>
</dbReference>
<dbReference type="GO" id="GO:0007165">
    <property type="term" value="P:signal transduction"/>
    <property type="evidence" value="ECO:0007669"/>
    <property type="project" value="InterPro"/>
</dbReference>
<dbReference type="KEGG" id="nti:DNFV4_02882"/>
<gene>
    <name evidence="2" type="ORF">DNFV4_02882</name>
</gene>
<feature type="domain" description="CheW-like" evidence="1">
    <location>
        <begin position="19"/>
        <end position="132"/>
    </location>
</feature>
<dbReference type="Proteomes" id="UP001179121">
    <property type="component" value="Chromosome"/>
</dbReference>
<sequence>MLKHTQPSGKPVPVAATIQLLVFRIGGHTFAARAEEVGGVQPWPMTMPVPSSSRFLTAIARRHDEVLPVYDLAGQLSLSIRDSAPLALLVKHALGPLIVRIDSEIPSLETVGADMIRPASGLYPGVRQVCRLTHLEVPMLSLRTLGTTQESVTA</sequence>
<protein>
    <submittedName>
        <fullName evidence="2">CheW-like domain-containing protein</fullName>
    </submittedName>
</protein>
<reference evidence="2" key="1">
    <citation type="submission" date="2022-10" db="EMBL/GenBank/DDBJ databases">
        <authorList>
            <person name="Koch H."/>
        </authorList>
    </citation>
    <scope>NUCLEOTIDE SEQUENCE</scope>
    <source>
        <strain evidence="2">DNF</strain>
    </source>
</reference>
<proteinExistence type="predicted"/>
<dbReference type="AlphaFoldDB" id="A0AA86N0H5"/>
<evidence type="ECO:0000313" key="3">
    <source>
        <dbReference type="Proteomes" id="UP001179121"/>
    </source>
</evidence>
<name>A0AA86N0H5_9BACT</name>
<dbReference type="SUPFAM" id="SSF50341">
    <property type="entry name" value="CheW-like"/>
    <property type="match status" value="1"/>
</dbReference>
<dbReference type="InterPro" id="IPR036061">
    <property type="entry name" value="CheW-like_dom_sf"/>
</dbReference>